<dbReference type="SMART" id="SM00184">
    <property type="entry name" value="RING"/>
    <property type="match status" value="1"/>
</dbReference>
<keyword evidence="9" id="KW-1133">Transmembrane helix</keyword>
<keyword evidence="4" id="KW-0862">Zinc</keyword>
<dbReference type="Pfam" id="PF13920">
    <property type="entry name" value="zf-C3HC4_3"/>
    <property type="match status" value="1"/>
</dbReference>
<proteinExistence type="inferred from homology"/>
<gene>
    <name evidence="11" type="primary">HOGA1</name>
    <name evidence="11" type="ORF">FOZ61_002572</name>
</gene>
<feature type="compositionally biased region" description="Basic and acidic residues" evidence="8">
    <location>
        <begin position="407"/>
        <end position="417"/>
    </location>
</feature>
<feature type="compositionally biased region" description="Basic and acidic residues" evidence="8">
    <location>
        <begin position="868"/>
        <end position="879"/>
    </location>
</feature>
<dbReference type="Gene3D" id="3.20.20.70">
    <property type="entry name" value="Aldolase class I"/>
    <property type="match status" value="1"/>
</dbReference>
<evidence type="ECO:0000256" key="3">
    <source>
        <dbReference type="ARBA" id="ARBA00022771"/>
    </source>
</evidence>
<dbReference type="AlphaFoldDB" id="A0A7J6LSN3"/>
<keyword evidence="9" id="KW-0812">Transmembrane</keyword>
<reference evidence="11 12" key="1">
    <citation type="submission" date="2020-04" db="EMBL/GenBank/DDBJ databases">
        <title>Perkinsus olseni comparative genomics.</title>
        <authorList>
            <person name="Bogema D.R."/>
        </authorList>
    </citation>
    <scope>NUCLEOTIDE SEQUENCE [LARGE SCALE GENOMIC DNA]</scope>
    <source>
        <strain evidence="11">ATCC PRA-179</strain>
    </source>
</reference>
<evidence type="ECO:0000256" key="5">
    <source>
        <dbReference type="ARBA" id="ARBA00023239"/>
    </source>
</evidence>
<evidence type="ECO:0000313" key="12">
    <source>
        <dbReference type="Proteomes" id="UP000570595"/>
    </source>
</evidence>
<dbReference type="PROSITE" id="PS00666">
    <property type="entry name" value="DHDPS_2"/>
    <property type="match status" value="1"/>
</dbReference>
<feature type="transmembrane region" description="Helical" evidence="9">
    <location>
        <begin position="191"/>
        <end position="217"/>
    </location>
</feature>
<dbReference type="GO" id="GO:0008270">
    <property type="term" value="F:zinc ion binding"/>
    <property type="evidence" value="ECO:0007669"/>
    <property type="project" value="UniProtKB-KW"/>
</dbReference>
<evidence type="ECO:0000256" key="8">
    <source>
        <dbReference type="SAM" id="MobiDB-lite"/>
    </source>
</evidence>
<organism evidence="11 12">
    <name type="scientific">Perkinsus olseni</name>
    <name type="common">Perkinsus atlanticus</name>
    <dbReference type="NCBI Taxonomy" id="32597"/>
    <lineage>
        <taxon>Eukaryota</taxon>
        <taxon>Sar</taxon>
        <taxon>Alveolata</taxon>
        <taxon>Perkinsozoa</taxon>
        <taxon>Perkinsea</taxon>
        <taxon>Perkinsida</taxon>
        <taxon>Perkinsidae</taxon>
        <taxon>Perkinsus</taxon>
    </lineage>
</organism>
<dbReference type="InterPro" id="IPR001841">
    <property type="entry name" value="Znf_RING"/>
</dbReference>
<protein>
    <submittedName>
        <fullName evidence="11">4-hydroxy-2-oxoglutarate aldolase, mitochondrial</fullName>
    </submittedName>
</protein>
<dbReference type="PROSITE" id="PS00518">
    <property type="entry name" value="ZF_RING_1"/>
    <property type="match status" value="1"/>
</dbReference>
<dbReference type="Gene3D" id="3.30.40.10">
    <property type="entry name" value="Zinc/RING finger domain, C3HC4 (zinc finger)"/>
    <property type="match status" value="1"/>
</dbReference>
<name>A0A7J6LSN3_PEROL</name>
<keyword evidence="6" id="KW-0704">Schiff base</keyword>
<dbReference type="EMBL" id="JABAHT010000172">
    <property type="protein sequence ID" value="KAF4662312.1"/>
    <property type="molecule type" value="Genomic_DNA"/>
</dbReference>
<keyword evidence="5" id="KW-0456">Lyase</keyword>
<evidence type="ECO:0000256" key="2">
    <source>
        <dbReference type="ARBA" id="ARBA00022723"/>
    </source>
</evidence>
<comment type="caution">
    <text evidence="11">The sequence shown here is derived from an EMBL/GenBank/DDBJ whole genome shotgun (WGS) entry which is preliminary data.</text>
</comment>
<accession>A0A7J6LSN3</accession>
<keyword evidence="2" id="KW-0479">Metal-binding</keyword>
<evidence type="ECO:0000256" key="7">
    <source>
        <dbReference type="PROSITE-ProRule" id="PRU00175"/>
    </source>
</evidence>
<dbReference type="InterPro" id="IPR013785">
    <property type="entry name" value="Aldolase_TIM"/>
</dbReference>
<dbReference type="GO" id="GO:0044281">
    <property type="term" value="P:small molecule metabolic process"/>
    <property type="evidence" value="ECO:0007669"/>
    <property type="project" value="UniProtKB-ARBA"/>
</dbReference>
<dbReference type="SMART" id="SM01130">
    <property type="entry name" value="DHDPS"/>
    <property type="match status" value="1"/>
</dbReference>
<dbReference type="PANTHER" id="PTHR12128:SF66">
    <property type="entry name" value="4-HYDROXY-2-OXOGLUTARATE ALDOLASE, MITOCHONDRIAL"/>
    <property type="match status" value="1"/>
</dbReference>
<evidence type="ECO:0000256" key="1">
    <source>
        <dbReference type="ARBA" id="ARBA00007592"/>
    </source>
</evidence>
<dbReference type="PRINTS" id="PR00146">
    <property type="entry name" value="DHPICSNTHASE"/>
</dbReference>
<comment type="similarity">
    <text evidence="1">Belongs to the DapA family.</text>
</comment>
<dbReference type="GO" id="GO:0008840">
    <property type="term" value="F:4-hydroxy-tetrahydrodipicolinate synthase activity"/>
    <property type="evidence" value="ECO:0007669"/>
    <property type="project" value="TreeGrafter"/>
</dbReference>
<keyword evidence="3 7" id="KW-0863">Zinc-finger</keyword>
<dbReference type="CDD" id="cd00408">
    <property type="entry name" value="DHDPS-like"/>
    <property type="match status" value="1"/>
</dbReference>
<feature type="domain" description="RING-type" evidence="10">
    <location>
        <begin position="783"/>
        <end position="820"/>
    </location>
</feature>
<feature type="compositionally biased region" description="Polar residues" evidence="8">
    <location>
        <begin position="419"/>
        <end position="428"/>
    </location>
</feature>
<evidence type="ECO:0000256" key="4">
    <source>
        <dbReference type="ARBA" id="ARBA00022833"/>
    </source>
</evidence>
<feature type="region of interest" description="Disordered" evidence="8">
    <location>
        <begin position="407"/>
        <end position="433"/>
    </location>
</feature>
<dbReference type="Pfam" id="PF00701">
    <property type="entry name" value="DHDPS"/>
    <property type="match status" value="1"/>
</dbReference>
<evidence type="ECO:0000256" key="6">
    <source>
        <dbReference type="ARBA" id="ARBA00023270"/>
    </source>
</evidence>
<dbReference type="SUPFAM" id="SSF51569">
    <property type="entry name" value="Aldolase"/>
    <property type="match status" value="1"/>
</dbReference>
<dbReference type="OrthoDB" id="191315at2759"/>
<keyword evidence="9" id="KW-0472">Membrane</keyword>
<dbReference type="InterPro" id="IPR002220">
    <property type="entry name" value="DapA-like"/>
</dbReference>
<evidence type="ECO:0000313" key="11">
    <source>
        <dbReference type="EMBL" id="KAF4662312.1"/>
    </source>
</evidence>
<dbReference type="PANTHER" id="PTHR12128">
    <property type="entry name" value="DIHYDRODIPICOLINATE SYNTHASE"/>
    <property type="match status" value="1"/>
</dbReference>
<dbReference type="InterPro" id="IPR017907">
    <property type="entry name" value="Znf_RING_CS"/>
</dbReference>
<evidence type="ECO:0000256" key="9">
    <source>
        <dbReference type="SAM" id="Phobius"/>
    </source>
</evidence>
<feature type="region of interest" description="Disordered" evidence="8">
    <location>
        <begin position="857"/>
        <end position="879"/>
    </location>
</feature>
<dbReference type="InterPro" id="IPR013083">
    <property type="entry name" value="Znf_RING/FYVE/PHD"/>
</dbReference>
<evidence type="ECO:0000259" key="10">
    <source>
        <dbReference type="PROSITE" id="PS50089"/>
    </source>
</evidence>
<dbReference type="SUPFAM" id="SSF57850">
    <property type="entry name" value="RING/U-box"/>
    <property type="match status" value="1"/>
</dbReference>
<dbReference type="CDD" id="cd16449">
    <property type="entry name" value="RING-HC"/>
    <property type="match status" value="1"/>
</dbReference>
<dbReference type="InterPro" id="IPR020625">
    <property type="entry name" value="Schiff_base-form_aldolases_AS"/>
</dbReference>
<sequence length="959" mass="106275">MPAVTVASLKGIYPPIATPFADDGTLDDNKMISNIKRWSSATRLSGIVCQGSNGEYVLLSTYERVKIVREHMPAQWQLIVGTEAGSTAATIDMTKRVAAVGADAALVLTPSCYKSRMSDEAITSHYTSIADASPIPVILYNMPANTGVDLSVAAICHLARHKNIIGLKDSSGNVVKMATVRRKTDKNEFSLLAGSAGFLLPALSIGAVGGVCALANIAPQLCCDIQEAFDTGDFHTAMVHQHRAVEINTAVTSQFGVPGLKYAMDMLGLHGGPCRAPLVRLTDDEKRKLDAILRDSQATRVARNSMLCRRASASIREAEARRRQERTVVSDVRIEEVDTPAAKEVKNMIRRQNALAAADAKRAGLRREHPSVSNDAAHFLKRMGGIRLDSSGLKLAMDNDTRRLVEGRNRELRDRRGASSHSISQEPMSSRGDPLCVARKKARHLVRLLYHRAIRRVCDLALERYADGSRGPTLAPIEGVEEDSDFGNSAKFRETQLRYTYSRIPTYLTDSEASLRTSQRSEELSLPSIDMEKSTDVGRFFDLNYQQLISERVWCDDPPVEDGMFFISFLSLFMSGQKPLHFLRQTPWWREVEKFLESGKDSKALPKKVNSAERDVIRQICKHFDCSFKVKGVGTQRQMYLIKPDFSYFDRVEADQAAAQALAVHSRAADESTHGDGSENYRKAVATLSASVNRLKDVLVDRSFRLGQTQVTMARDERKLEIATREADILRKLVAAYEGIVHKVSETFAGAVKEMDMDHVNALQKEMSSLRARGREATQYSLCVRCSRAAATTAVLPCGHVFCSDCASRIYEAGKCVICRQKTEGGRGKTIEPSSKADITLEILELTKDQAEGLNYPVKESLSKRSRHNSDESDKRKRPRLEKDLKSLSLLLQRDSSDRDAGDTKARDSREKESERSGVGIVIAILPVVLLQIFDCFTSVLSSIGLSWDGLLQRPKRVR</sequence>
<dbReference type="PROSITE" id="PS50089">
    <property type="entry name" value="ZF_RING_2"/>
    <property type="match status" value="1"/>
</dbReference>
<dbReference type="Proteomes" id="UP000570595">
    <property type="component" value="Unassembled WGS sequence"/>
</dbReference>